<comment type="function">
    <text evidence="1">Required for O(2)-independent ubiquinone (coenzyme Q) biosynthesis. Likely functions as an accessory factor.</text>
</comment>
<comment type="pathway">
    <text evidence="1">Cofactor biosynthesis; ubiquinone biosynthesis.</text>
</comment>
<evidence type="ECO:0000313" key="3">
    <source>
        <dbReference type="EMBL" id="HIW06283.1"/>
    </source>
</evidence>
<dbReference type="GO" id="GO:0006744">
    <property type="term" value="P:ubiquinone biosynthetic process"/>
    <property type="evidence" value="ECO:0007669"/>
    <property type="project" value="UniProtKB-UniRule"/>
</dbReference>
<dbReference type="Gene3D" id="3.30.1050.10">
    <property type="entry name" value="SCP2 sterol-binding domain"/>
    <property type="match status" value="1"/>
</dbReference>
<accession>A0A9D1Q5E0</accession>
<dbReference type="InterPro" id="IPR003033">
    <property type="entry name" value="SCP2_sterol-bd_dom"/>
</dbReference>
<name>A0A9D1Q5E0_9GAMM</name>
<dbReference type="HAMAP" id="MF_02231">
    <property type="entry name" value="UbiT"/>
    <property type="match status" value="1"/>
</dbReference>
<sequence>MRIQQKMMAKLPKFIPPFCKYHLKVMPNWLKLKIVTSTLNHFFKSAIEEGDLDVLEDQVFMIDVTDLDYSVKITLRNAQLVVIHDSQIDADATLRSTFNPLIQMISRQEDPDTLFFNRALSLEGNTALGLEIKNWLDSLDLDLLPMPIQNTLQRYSQLI</sequence>
<dbReference type="EMBL" id="DXHP01000069">
    <property type="protein sequence ID" value="HIW06283.1"/>
    <property type="molecule type" value="Genomic_DNA"/>
</dbReference>
<evidence type="ECO:0000313" key="4">
    <source>
        <dbReference type="Proteomes" id="UP000823934"/>
    </source>
</evidence>
<organism evidence="3 4">
    <name type="scientific">Candidatus Ignatzschineria merdigallinarum</name>
    <dbReference type="NCBI Taxonomy" id="2838621"/>
    <lineage>
        <taxon>Bacteria</taxon>
        <taxon>Pseudomonadati</taxon>
        <taxon>Pseudomonadota</taxon>
        <taxon>Gammaproteobacteria</taxon>
        <taxon>Cardiobacteriales</taxon>
        <taxon>Ignatzschineriaceae</taxon>
        <taxon>Ignatzschineria</taxon>
    </lineage>
</organism>
<dbReference type="AlphaFoldDB" id="A0A9D1Q5E0"/>
<reference evidence="3" key="2">
    <citation type="submission" date="2021-04" db="EMBL/GenBank/DDBJ databases">
        <authorList>
            <person name="Gilroy R."/>
        </authorList>
    </citation>
    <scope>NUCLEOTIDE SEQUENCE</scope>
    <source>
        <strain evidence="3">CHK160-9182</strain>
    </source>
</reference>
<dbReference type="Pfam" id="PF02036">
    <property type="entry name" value="SCP2"/>
    <property type="match status" value="1"/>
</dbReference>
<dbReference type="SUPFAM" id="SSF55718">
    <property type="entry name" value="SCP-like"/>
    <property type="match status" value="1"/>
</dbReference>
<feature type="domain" description="SCP2" evidence="2">
    <location>
        <begin position="40"/>
        <end position="137"/>
    </location>
</feature>
<comment type="caution">
    <text evidence="3">The sequence shown here is derived from an EMBL/GenBank/DDBJ whole genome shotgun (WGS) entry which is preliminary data.</text>
</comment>
<dbReference type="InterPro" id="IPR036527">
    <property type="entry name" value="SCP2_sterol-bd_dom_sf"/>
</dbReference>
<reference evidence="3" key="1">
    <citation type="journal article" date="2021" name="PeerJ">
        <title>Extensive microbial diversity within the chicken gut microbiome revealed by metagenomics and culture.</title>
        <authorList>
            <person name="Gilroy R."/>
            <person name="Ravi A."/>
            <person name="Getino M."/>
            <person name="Pursley I."/>
            <person name="Horton D.L."/>
            <person name="Alikhan N.F."/>
            <person name="Baker D."/>
            <person name="Gharbi K."/>
            <person name="Hall N."/>
            <person name="Watson M."/>
            <person name="Adriaenssens E.M."/>
            <person name="Foster-Nyarko E."/>
            <person name="Jarju S."/>
            <person name="Secka A."/>
            <person name="Antonio M."/>
            <person name="Oren A."/>
            <person name="Chaudhuri R.R."/>
            <person name="La Ragione R."/>
            <person name="Hildebrand F."/>
            <person name="Pallen M.J."/>
        </authorList>
    </citation>
    <scope>NUCLEOTIDE SEQUENCE</scope>
    <source>
        <strain evidence="3">CHK160-9182</strain>
    </source>
</reference>
<evidence type="ECO:0000256" key="1">
    <source>
        <dbReference type="HAMAP-Rule" id="MF_02231"/>
    </source>
</evidence>
<proteinExistence type="inferred from homology"/>
<evidence type="ECO:0000259" key="2">
    <source>
        <dbReference type="Pfam" id="PF02036"/>
    </source>
</evidence>
<protein>
    <recommendedName>
        <fullName evidence="1">Ubiquinone biosynthesis accessory factor UbiT</fullName>
    </recommendedName>
</protein>
<keyword evidence="1" id="KW-0831">Ubiquinone biosynthesis</keyword>
<dbReference type="Proteomes" id="UP000823934">
    <property type="component" value="Unassembled WGS sequence"/>
</dbReference>
<dbReference type="InterPro" id="IPR016830">
    <property type="entry name" value="UbiT"/>
</dbReference>
<gene>
    <name evidence="1" type="primary">ubiT</name>
    <name evidence="3" type="ORF">H9889_03025</name>
</gene>
<comment type="similarity">
    <text evidence="1">Belongs to the UbiT family.</text>
</comment>